<dbReference type="SUPFAM" id="SSF47413">
    <property type="entry name" value="lambda repressor-like DNA-binding domains"/>
    <property type="match status" value="1"/>
</dbReference>
<feature type="transmembrane region" description="Helical" evidence="2">
    <location>
        <begin position="89"/>
        <end position="106"/>
    </location>
</feature>
<dbReference type="RefSeq" id="WP_063698535.1">
    <property type="nucleotide sequence ID" value="NZ_BBIM01000044.1"/>
</dbReference>
<dbReference type="InterPro" id="IPR010982">
    <property type="entry name" value="Lambda_DNA-bd_dom_sf"/>
</dbReference>
<dbReference type="PANTHER" id="PTHR46558">
    <property type="entry name" value="TRACRIPTIONAL REGULATORY PROTEIN-RELATED-RELATED"/>
    <property type="match status" value="1"/>
</dbReference>
<dbReference type="Pfam" id="PF01381">
    <property type="entry name" value="HTH_3"/>
    <property type="match status" value="1"/>
</dbReference>
<feature type="transmembrane region" description="Helical" evidence="2">
    <location>
        <begin position="112"/>
        <end position="129"/>
    </location>
</feature>
<gene>
    <name evidence="4" type="ORF">N6G96_01080</name>
</gene>
<dbReference type="InterPro" id="IPR001387">
    <property type="entry name" value="Cro/C1-type_HTH"/>
</dbReference>
<proteinExistence type="predicted"/>
<dbReference type="PROSITE" id="PS50943">
    <property type="entry name" value="HTH_CROC1"/>
    <property type="match status" value="1"/>
</dbReference>
<evidence type="ECO:0000259" key="3">
    <source>
        <dbReference type="PROSITE" id="PS50943"/>
    </source>
</evidence>
<keyword evidence="5" id="KW-1185">Reference proteome</keyword>
<keyword evidence="2" id="KW-0472">Membrane</keyword>
<sequence>MDISEKLKRCRTDKSLTQAQVAEKLHVSRKTISGWENGRSYPDINSFVKLSDLYGISLDLLLRDDRVLSYYKEQNKKNLQIHNIAKRSYIFNFALWLLSYVAFFRIAGIHFLLIPTLLAINIMIFMSYYDNWKKFHNRKYSIIVIASFILIFFVHTMLNTLNISFIQRLTDGNVSYVSNFMLGRFMLIALMTFSLTIVIFGHDILKSQRNQVK</sequence>
<accession>A0ABZ0Q5H3</accession>
<feature type="domain" description="HTH cro/C1-type" evidence="3">
    <location>
        <begin position="7"/>
        <end position="61"/>
    </location>
</feature>
<keyword evidence="2" id="KW-0812">Transmembrane</keyword>
<evidence type="ECO:0000313" key="5">
    <source>
        <dbReference type="Proteomes" id="UP001302696"/>
    </source>
</evidence>
<name>A0ABZ0Q5H3_9LACO</name>
<dbReference type="EMBL" id="CP104778">
    <property type="protein sequence ID" value="WPC21843.1"/>
    <property type="molecule type" value="Genomic_DNA"/>
</dbReference>
<organism evidence="4 5">
    <name type="scientific">Pediococcus inopinatus</name>
    <dbReference type="NCBI Taxonomy" id="114090"/>
    <lineage>
        <taxon>Bacteria</taxon>
        <taxon>Bacillati</taxon>
        <taxon>Bacillota</taxon>
        <taxon>Bacilli</taxon>
        <taxon>Lactobacillales</taxon>
        <taxon>Lactobacillaceae</taxon>
        <taxon>Pediococcus</taxon>
    </lineage>
</organism>
<feature type="transmembrane region" description="Helical" evidence="2">
    <location>
        <begin position="185"/>
        <end position="205"/>
    </location>
</feature>
<keyword evidence="2" id="KW-1133">Transmembrane helix</keyword>
<dbReference type="SMART" id="SM00530">
    <property type="entry name" value="HTH_XRE"/>
    <property type="match status" value="1"/>
</dbReference>
<protein>
    <submittedName>
        <fullName evidence="4">Helix-turn-helix domain-containing protein</fullName>
    </submittedName>
</protein>
<keyword evidence="1" id="KW-0238">DNA-binding</keyword>
<evidence type="ECO:0000256" key="1">
    <source>
        <dbReference type="ARBA" id="ARBA00023125"/>
    </source>
</evidence>
<dbReference type="PANTHER" id="PTHR46558:SF13">
    <property type="entry name" value="HTH-TYPE TRANSCRIPTIONAL REGULATOR IMMR"/>
    <property type="match status" value="1"/>
</dbReference>
<evidence type="ECO:0000313" key="4">
    <source>
        <dbReference type="EMBL" id="WPC21843.1"/>
    </source>
</evidence>
<feature type="transmembrane region" description="Helical" evidence="2">
    <location>
        <begin position="141"/>
        <end position="165"/>
    </location>
</feature>
<reference evidence="5" key="1">
    <citation type="submission" date="2024-06" db="EMBL/GenBank/DDBJ databases">
        <authorList>
            <person name="Chang H.C."/>
            <person name="Mun S.Y."/>
        </authorList>
    </citation>
    <scope>NUCLEOTIDE SEQUENCE [LARGE SCALE GENOMIC DNA]</scope>
    <source>
        <strain evidence="5">KT1</strain>
    </source>
</reference>
<dbReference type="Proteomes" id="UP001302696">
    <property type="component" value="Chromosome"/>
</dbReference>
<dbReference type="CDD" id="cd00093">
    <property type="entry name" value="HTH_XRE"/>
    <property type="match status" value="1"/>
</dbReference>
<evidence type="ECO:0000256" key="2">
    <source>
        <dbReference type="SAM" id="Phobius"/>
    </source>
</evidence>
<dbReference type="Gene3D" id="1.10.260.40">
    <property type="entry name" value="lambda repressor-like DNA-binding domains"/>
    <property type="match status" value="1"/>
</dbReference>